<keyword evidence="4" id="KW-1185">Reference proteome</keyword>
<dbReference type="InterPro" id="IPR050248">
    <property type="entry name" value="Polysacc_deacetylase_ArnD"/>
</dbReference>
<evidence type="ECO:0000313" key="4">
    <source>
        <dbReference type="Proteomes" id="UP001240150"/>
    </source>
</evidence>
<evidence type="ECO:0000259" key="2">
    <source>
        <dbReference type="PROSITE" id="PS51677"/>
    </source>
</evidence>
<organism evidence="3 4">
    <name type="scientific">Actinoplanes oblitus</name>
    <dbReference type="NCBI Taxonomy" id="3040509"/>
    <lineage>
        <taxon>Bacteria</taxon>
        <taxon>Bacillati</taxon>
        <taxon>Actinomycetota</taxon>
        <taxon>Actinomycetes</taxon>
        <taxon>Micromonosporales</taxon>
        <taxon>Micromonosporaceae</taxon>
        <taxon>Actinoplanes</taxon>
    </lineage>
</organism>
<dbReference type="PROSITE" id="PS51677">
    <property type="entry name" value="NODB"/>
    <property type="match status" value="1"/>
</dbReference>
<dbReference type="InterPro" id="IPR002509">
    <property type="entry name" value="NODB_dom"/>
</dbReference>
<feature type="region of interest" description="Disordered" evidence="1">
    <location>
        <begin position="79"/>
        <end position="179"/>
    </location>
</feature>
<reference evidence="3 4" key="1">
    <citation type="submission" date="2023-06" db="EMBL/GenBank/DDBJ databases">
        <authorList>
            <person name="Yushchuk O."/>
            <person name="Binda E."/>
            <person name="Ruckert-Reed C."/>
            <person name="Fedorenko V."/>
            <person name="Kalinowski J."/>
            <person name="Marinelli F."/>
        </authorList>
    </citation>
    <scope>NUCLEOTIDE SEQUENCE [LARGE SCALE GENOMIC DNA]</scope>
    <source>
        <strain evidence="3 4">NRRL 3884</strain>
    </source>
</reference>
<dbReference type="Proteomes" id="UP001240150">
    <property type="component" value="Chromosome"/>
</dbReference>
<gene>
    <name evidence="3" type="ORF">ACTOB_008614</name>
</gene>
<feature type="compositionally biased region" description="Polar residues" evidence="1">
    <location>
        <begin position="82"/>
        <end position="107"/>
    </location>
</feature>
<dbReference type="EMBL" id="CP126980">
    <property type="protein sequence ID" value="WIM96420.1"/>
    <property type="molecule type" value="Genomic_DNA"/>
</dbReference>
<dbReference type="InterPro" id="IPR011330">
    <property type="entry name" value="Glyco_hydro/deAcase_b/a-brl"/>
</dbReference>
<feature type="compositionally biased region" description="Acidic residues" evidence="1">
    <location>
        <begin position="110"/>
        <end position="133"/>
    </location>
</feature>
<protein>
    <submittedName>
        <fullName evidence="3">Polysaccharide deacetylase family protein</fullName>
    </submittedName>
</protein>
<feature type="domain" description="NodB homology" evidence="2">
    <location>
        <begin position="182"/>
        <end position="371"/>
    </location>
</feature>
<sequence length="386" mass="41081">MGGQPQQRRLLPERCHLRVQMSTGPRTATIFVPVPGSARCNGVAAMRTPLIFLTPLVLAVLAGCGAGAAAQPGPDFVDPLAVTSSAPQAAAETPSSLDPESEPVTTTEPDQSESDQSESDQSEPDQSEPDQSEPDTSQPDTSEAAADELDTNPPATTDEPATPVRIRRGDGPARSLRKTGRAGVALTFDDGPDPVNTPALLDLLKRTHVKATFCLVGRNVAAHPEIVRRIVAEGHTLCNHTWRHSLTLGRQKPSVIRADLQRTNDAIHAAAPGAEIKYMRAPGGNFTPAFVKQAALLGMTSIYWQVDPRDWDHPAGESAAAHQAKVIGTVRKHVSKGAIVLSHDYRQPGTITAYETLIPWLKKRYTLIALPVGQDTAADGSPITSG</sequence>
<dbReference type="Gene3D" id="3.20.20.370">
    <property type="entry name" value="Glycoside hydrolase/deacetylase"/>
    <property type="match status" value="1"/>
</dbReference>
<dbReference type="PANTHER" id="PTHR10587">
    <property type="entry name" value="GLYCOSYL TRANSFERASE-RELATED"/>
    <property type="match status" value="1"/>
</dbReference>
<accession>A0ABY8WKZ9</accession>
<dbReference type="RefSeq" id="WP_284917702.1">
    <property type="nucleotide sequence ID" value="NZ_CP126980.1"/>
</dbReference>
<dbReference type="Pfam" id="PF01522">
    <property type="entry name" value="Polysacc_deac_1"/>
    <property type="match status" value="1"/>
</dbReference>
<dbReference type="SUPFAM" id="SSF88713">
    <property type="entry name" value="Glycoside hydrolase/deacetylase"/>
    <property type="match status" value="1"/>
</dbReference>
<name>A0ABY8WKZ9_9ACTN</name>
<evidence type="ECO:0000256" key="1">
    <source>
        <dbReference type="SAM" id="MobiDB-lite"/>
    </source>
</evidence>
<evidence type="ECO:0000313" key="3">
    <source>
        <dbReference type="EMBL" id="WIM96420.1"/>
    </source>
</evidence>
<proteinExistence type="predicted"/>
<dbReference type="CDD" id="cd10917">
    <property type="entry name" value="CE4_NodB_like_6s_7s"/>
    <property type="match status" value="1"/>
</dbReference>